<protein>
    <submittedName>
        <fullName evidence="2">Uncharacterized protein</fullName>
    </submittedName>
</protein>
<feature type="compositionally biased region" description="Polar residues" evidence="1">
    <location>
        <begin position="102"/>
        <end position="116"/>
    </location>
</feature>
<evidence type="ECO:0000313" key="2">
    <source>
        <dbReference type="EMBL" id="KII84475.1"/>
    </source>
</evidence>
<feature type="region of interest" description="Disordered" evidence="1">
    <location>
        <begin position="262"/>
        <end position="306"/>
    </location>
</feature>
<feature type="region of interest" description="Disordered" evidence="1">
    <location>
        <begin position="174"/>
        <end position="235"/>
    </location>
</feature>
<dbReference type="AlphaFoldDB" id="A0A0C9SXM1"/>
<evidence type="ECO:0000313" key="3">
    <source>
        <dbReference type="Proteomes" id="UP000053263"/>
    </source>
</evidence>
<dbReference type="HOGENOM" id="CLU_797204_0_0_1"/>
<feature type="region of interest" description="Disordered" evidence="1">
    <location>
        <begin position="83"/>
        <end position="158"/>
    </location>
</feature>
<feature type="compositionally biased region" description="Low complexity" evidence="1">
    <location>
        <begin position="288"/>
        <end position="301"/>
    </location>
</feature>
<dbReference type="Proteomes" id="UP000053263">
    <property type="component" value="Unassembled WGS sequence"/>
</dbReference>
<reference evidence="2 3" key="1">
    <citation type="submission" date="2014-06" db="EMBL/GenBank/DDBJ databases">
        <title>Evolutionary Origins and Diversification of the Mycorrhizal Mutualists.</title>
        <authorList>
            <consortium name="DOE Joint Genome Institute"/>
            <consortium name="Mycorrhizal Genomics Consortium"/>
            <person name="Kohler A."/>
            <person name="Kuo A."/>
            <person name="Nagy L.G."/>
            <person name="Floudas D."/>
            <person name="Copeland A."/>
            <person name="Barry K.W."/>
            <person name="Cichocki N."/>
            <person name="Veneault-Fourrey C."/>
            <person name="LaButti K."/>
            <person name="Lindquist E.A."/>
            <person name="Lipzen A."/>
            <person name="Lundell T."/>
            <person name="Morin E."/>
            <person name="Murat C."/>
            <person name="Riley R."/>
            <person name="Ohm R."/>
            <person name="Sun H."/>
            <person name="Tunlid A."/>
            <person name="Henrissat B."/>
            <person name="Grigoriev I.V."/>
            <person name="Hibbett D.S."/>
            <person name="Martin F."/>
        </authorList>
    </citation>
    <scope>NUCLEOTIDE SEQUENCE [LARGE SCALE GENOMIC DNA]</scope>
    <source>
        <strain evidence="2 3">FD-325 SS-3</strain>
    </source>
</reference>
<gene>
    <name evidence="2" type="ORF">PLICRDRAFT_179706</name>
</gene>
<name>A0A0C9SXM1_PLICR</name>
<proteinExistence type="predicted"/>
<evidence type="ECO:0000256" key="1">
    <source>
        <dbReference type="SAM" id="MobiDB-lite"/>
    </source>
</evidence>
<sequence>MCSKRFGVTRGSVRAFPAEFQICKQRRASFFSYLSSSSSPPTHITTAAHPWRPCQGCPLVLFNKCHVTHPSRTTLKRNAPAPASPHFHYHHDPTTLAFPSAHPSNAQTRINKCQHTSHPHGPLNKPETIHATSHSRRTRASLRAIEGPGQRDDMGKLAGTDEGQARRMSALAGIRHTQRAARPQRASTTPPACIPDPSAYPRPLTDRTAHPRPQRISPTAHRPHRASPSGERRSRCCPHRVAHNVGTPLARTFPRARQAIADESPTTQFPPFSRHRIRSRSPPVSPIAHAGGSAARRASNAPSTESGWVGWWSPRWSGAGVCAPLARHSPIDRARCVKHRHYGRGRRG</sequence>
<organism evidence="2 3">
    <name type="scientific">Plicaturopsis crispa FD-325 SS-3</name>
    <dbReference type="NCBI Taxonomy" id="944288"/>
    <lineage>
        <taxon>Eukaryota</taxon>
        <taxon>Fungi</taxon>
        <taxon>Dikarya</taxon>
        <taxon>Basidiomycota</taxon>
        <taxon>Agaricomycotina</taxon>
        <taxon>Agaricomycetes</taxon>
        <taxon>Agaricomycetidae</taxon>
        <taxon>Amylocorticiales</taxon>
        <taxon>Amylocorticiaceae</taxon>
        <taxon>Plicatura</taxon>
        <taxon>Plicaturopsis crispa</taxon>
    </lineage>
</organism>
<keyword evidence="3" id="KW-1185">Reference proteome</keyword>
<dbReference type="EMBL" id="KN832571">
    <property type="protein sequence ID" value="KII84475.1"/>
    <property type="molecule type" value="Genomic_DNA"/>
</dbReference>
<accession>A0A0C9SXM1</accession>